<dbReference type="PANTHER" id="PTHR23272">
    <property type="entry name" value="BED FINGER-RELATED"/>
    <property type="match status" value="1"/>
</dbReference>
<name>A0AAV2GB08_9ROSI</name>
<dbReference type="GO" id="GO:0003677">
    <property type="term" value="F:DNA binding"/>
    <property type="evidence" value="ECO:0007669"/>
    <property type="project" value="InterPro"/>
</dbReference>
<dbReference type="Proteomes" id="UP001497516">
    <property type="component" value="Chromosome 8"/>
</dbReference>
<evidence type="ECO:0000259" key="1">
    <source>
        <dbReference type="Pfam" id="PF14372"/>
    </source>
</evidence>
<accession>A0AAV2GB08</accession>
<gene>
    <name evidence="2" type="ORF">LTRI10_LOCUS47510</name>
</gene>
<organism evidence="2 3">
    <name type="scientific">Linum trigynum</name>
    <dbReference type="NCBI Taxonomy" id="586398"/>
    <lineage>
        <taxon>Eukaryota</taxon>
        <taxon>Viridiplantae</taxon>
        <taxon>Streptophyta</taxon>
        <taxon>Embryophyta</taxon>
        <taxon>Tracheophyta</taxon>
        <taxon>Spermatophyta</taxon>
        <taxon>Magnoliopsida</taxon>
        <taxon>eudicotyledons</taxon>
        <taxon>Gunneridae</taxon>
        <taxon>Pentapetalae</taxon>
        <taxon>rosids</taxon>
        <taxon>fabids</taxon>
        <taxon>Malpighiales</taxon>
        <taxon>Linaceae</taxon>
        <taxon>Linum</taxon>
    </lineage>
</organism>
<dbReference type="InterPro" id="IPR025525">
    <property type="entry name" value="hAT-like_transposase_RNase-H"/>
</dbReference>
<protein>
    <recommendedName>
        <fullName evidence="1">hAT-like transposase RNase-H fold domain-containing protein</fullName>
    </recommendedName>
</protein>
<dbReference type="EMBL" id="OZ034821">
    <property type="protein sequence ID" value="CAL1407871.1"/>
    <property type="molecule type" value="Genomic_DNA"/>
</dbReference>
<dbReference type="Pfam" id="PF14372">
    <property type="entry name" value="hAT-like_RNase-H"/>
    <property type="match status" value="1"/>
</dbReference>
<keyword evidence="3" id="KW-1185">Reference proteome</keyword>
<feature type="domain" description="hAT-like transposase RNase-H fold" evidence="1">
    <location>
        <begin position="9"/>
        <end position="84"/>
    </location>
</feature>
<dbReference type="AlphaFoldDB" id="A0AAV2GB08"/>
<evidence type="ECO:0000313" key="3">
    <source>
        <dbReference type="Proteomes" id="UP001497516"/>
    </source>
</evidence>
<dbReference type="PANTHER" id="PTHR23272:SF184">
    <property type="entry name" value="OS03G0311250 PROTEIN"/>
    <property type="match status" value="1"/>
</dbReference>
<evidence type="ECO:0000313" key="2">
    <source>
        <dbReference type="EMBL" id="CAL1407871.1"/>
    </source>
</evidence>
<reference evidence="2 3" key="1">
    <citation type="submission" date="2024-04" db="EMBL/GenBank/DDBJ databases">
        <authorList>
            <person name="Fracassetti M."/>
        </authorList>
    </citation>
    <scope>NUCLEOTIDE SEQUENCE [LARGE SCALE GENOMIC DNA]</scope>
</reference>
<proteinExistence type="predicted"/>
<sequence>MEDSNADDEASRSMDSDIFDMALAMKEKFDKYWDSYSTILAIAVVFDLRYKLNSVKFCYEKLYGDIDVAKAKCCELRGNICDLLKVYGDPSDQSPSLAEHIAKDVDYGDDMDVSKYAT</sequence>